<gene>
    <name evidence="1" type="ORF">ACFQZ8_19905</name>
</gene>
<accession>A0ABW3A6L2</accession>
<evidence type="ECO:0008006" key="3">
    <source>
        <dbReference type="Google" id="ProtNLM"/>
    </source>
</evidence>
<protein>
    <recommendedName>
        <fullName evidence="3">PIN domain-containing protein</fullName>
    </recommendedName>
</protein>
<dbReference type="EMBL" id="JBHTHM010001192">
    <property type="protein sequence ID" value="MFD0786169.1"/>
    <property type="molecule type" value="Genomic_DNA"/>
</dbReference>
<reference evidence="2" key="1">
    <citation type="journal article" date="2019" name="Int. J. Syst. Evol. Microbiol.">
        <title>The Global Catalogue of Microorganisms (GCM) 10K type strain sequencing project: providing services to taxonomists for standard genome sequencing and annotation.</title>
        <authorList>
            <consortium name="The Broad Institute Genomics Platform"/>
            <consortium name="The Broad Institute Genome Sequencing Center for Infectious Disease"/>
            <person name="Wu L."/>
            <person name="Ma J."/>
        </authorList>
    </citation>
    <scope>NUCLEOTIDE SEQUENCE [LARGE SCALE GENOMIC DNA]</scope>
    <source>
        <strain evidence="2">JCM 32148</strain>
    </source>
</reference>
<proteinExistence type="predicted"/>
<name>A0ABW3A6L2_9ACTN</name>
<comment type="caution">
    <text evidence="1">The sequence shown here is derived from an EMBL/GenBank/DDBJ whole genome shotgun (WGS) entry which is preliminary data.</text>
</comment>
<keyword evidence="2" id="KW-1185">Reference proteome</keyword>
<evidence type="ECO:0000313" key="2">
    <source>
        <dbReference type="Proteomes" id="UP001597053"/>
    </source>
</evidence>
<feature type="non-terminal residue" evidence="1">
    <location>
        <position position="1"/>
    </location>
</feature>
<sequence>GGAGPARSHVSRPYWVLDTGALLAYVQGVPAAGEVLVEVSVADGTVAVPSTCLLEAYCLLDPSEHELLRMLRRNPAVRTIAPALDLNHDDEAPTIGSMGRHTGRLGAAHTAWVAMINQAGVITAQPDQIRVVLGDGWEILQV</sequence>
<dbReference type="Proteomes" id="UP001597053">
    <property type="component" value="Unassembled WGS sequence"/>
</dbReference>
<organism evidence="1 2">
    <name type="scientific">Micromonospora azadirachtae</name>
    <dbReference type="NCBI Taxonomy" id="1970735"/>
    <lineage>
        <taxon>Bacteria</taxon>
        <taxon>Bacillati</taxon>
        <taxon>Actinomycetota</taxon>
        <taxon>Actinomycetes</taxon>
        <taxon>Micromonosporales</taxon>
        <taxon>Micromonosporaceae</taxon>
        <taxon>Micromonospora</taxon>
    </lineage>
</organism>
<evidence type="ECO:0000313" key="1">
    <source>
        <dbReference type="EMBL" id="MFD0786169.1"/>
    </source>
</evidence>